<organism evidence="1 2">
    <name type="scientific">Salirhabdus euzebyi</name>
    <dbReference type="NCBI Taxonomy" id="394506"/>
    <lineage>
        <taxon>Bacteria</taxon>
        <taxon>Bacillati</taxon>
        <taxon>Bacillota</taxon>
        <taxon>Bacilli</taxon>
        <taxon>Bacillales</taxon>
        <taxon>Bacillaceae</taxon>
        <taxon>Salirhabdus</taxon>
    </lineage>
</organism>
<accession>A0A841Q9Y0</accession>
<evidence type="ECO:0008006" key="3">
    <source>
        <dbReference type="Google" id="ProtNLM"/>
    </source>
</evidence>
<name>A0A841Q9Y0_9BACI</name>
<evidence type="ECO:0000313" key="1">
    <source>
        <dbReference type="EMBL" id="MBB6455220.1"/>
    </source>
</evidence>
<protein>
    <recommendedName>
        <fullName evidence="3">Sigma factor G inhibitor Gin</fullName>
    </recommendedName>
</protein>
<gene>
    <name evidence="1" type="ORF">HNQ94_003717</name>
</gene>
<keyword evidence="2" id="KW-1185">Reference proteome</keyword>
<dbReference type="InterPro" id="IPR019700">
    <property type="entry name" value="Sigma-G_inhibitor_Gin"/>
</dbReference>
<sequence>MEVGIMNNQSLNTKTCIVCDQEKSEGIMLYIAFVCSECEKEIVQTEPEEEKYKYYIDKLKVLNQLTHS</sequence>
<evidence type="ECO:0000313" key="2">
    <source>
        <dbReference type="Proteomes" id="UP000581688"/>
    </source>
</evidence>
<dbReference type="EMBL" id="JACHGH010000017">
    <property type="protein sequence ID" value="MBB6455220.1"/>
    <property type="molecule type" value="Genomic_DNA"/>
</dbReference>
<dbReference type="Proteomes" id="UP000581688">
    <property type="component" value="Unassembled WGS sequence"/>
</dbReference>
<comment type="caution">
    <text evidence="1">The sequence shown here is derived from an EMBL/GenBank/DDBJ whole genome shotgun (WGS) entry which is preliminary data.</text>
</comment>
<dbReference type="RefSeq" id="WP_246200076.1">
    <property type="nucleotide sequence ID" value="NZ_CADDWK010000018.1"/>
</dbReference>
<reference evidence="1 2" key="1">
    <citation type="submission" date="2020-08" db="EMBL/GenBank/DDBJ databases">
        <title>Genomic Encyclopedia of Type Strains, Phase IV (KMG-IV): sequencing the most valuable type-strain genomes for metagenomic binning, comparative biology and taxonomic classification.</title>
        <authorList>
            <person name="Goeker M."/>
        </authorList>
    </citation>
    <scope>NUCLEOTIDE SEQUENCE [LARGE SCALE GENOMIC DNA]</scope>
    <source>
        <strain evidence="1 2">DSM 19612</strain>
    </source>
</reference>
<dbReference type="AlphaFoldDB" id="A0A841Q9Y0"/>
<dbReference type="Pfam" id="PF10764">
    <property type="entry name" value="Gin"/>
    <property type="match status" value="1"/>
</dbReference>
<proteinExistence type="predicted"/>